<feature type="transmembrane region" description="Helical" evidence="1">
    <location>
        <begin position="97"/>
        <end position="119"/>
    </location>
</feature>
<keyword evidence="1" id="KW-1133">Transmembrane helix</keyword>
<dbReference type="AlphaFoldDB" id="A0A1H2PK24"/>
<dbReference type="InterPro" id="IPR009323">
    <property type="entry name" value="DUF979"/>
</dbReference>
<keyword evidence="1" id="KW-0472">Membrane</keyword>
<reference evidence="3" key="1">
    <citation type="submission" date="2016-09" db="EMBL/GenBank/DDBJ databases">
        <authorList>
            <person name="Varghese N."/>
            <person name="Submissions S."/>
        </authorList>
    </citation>
    <scope>NUCLEOTIDE SEQUENCE [LARGE SCALE GENOMIC DNA]</scope>
    <source>
        <strain evidence="3">JS23</strain>
    </source>
</reference>
<dbReference type="Pfam" id="PF06166">
    <property type="entry name" value="DUF979"/>
    <property type="match status" value="1"/>
</dbReference>
<feature type="transmembrane region" description="Helical" evidence="1">
    <location>
        <begin position="207"/>
        <end position="225"/>
    </location>
</feature>
<sequence>MILSINYLYWLVGIILLVVSGMILSDRTHPRRFAAGGFWLIYALIFLIGDVLPPAIVGGAVIVMALIAGFKGVTAGRERSVSQAVRDASARRLGNKLFVPALTIPVVTVVLTLSAGYLVIAGKPLLDPKNVTLVAFGVGCIVALIVTCLMTRDTVGQSMRETRRLVDALSWAAVLPQMLGMLGLVFADAGVGKAVAHLTTTYIPMDMRVTAVIVYCVGMALFTIVMGNGFAAFPVMTGGVGVPILYSVFHVNPALMVAIGMFSGYCGTLMTPMAANFNLVPAALLELKDKHGVIKAQIPTAIAVLIANIVILSVFGFA</sequence>
<dbReference type="RefSeq" id="WP_091903651.1">
    <property type="nucleotide sequence ID" value="NZ_FNLO01000001.1"/>
</dbReference>
<name>A0A1H2PK24_9BURK</name>
<feature type="transmembrane region" description="Helical" evidence="1">
    <location>
        <begin position="169"/>
        <end position="187"/>
    </location>
</feature>
<feature type="transmembrane region" description="Helical" evidence="1">
    <location>
        <begin position="55"/>
        <end position="76"/>
    </location>
</feature>
<keyword evidence="1" id="KW-0812">Transmembrane</keyword>
<protein>
    <submittedName>
        <fullName evidence="2">Uncharacterized membrane protein</fullName>
    </submittedName>
</protein>
<evidence type="ECO:0000313" key="3">
    <source>
        <dbReference type="Proteomes" id="UP000243719"/>
    </source>
</evidence>
<dbReference type="EMBL" id="FNLO01000001">
    <property type="protein sequence ID" value="SDV46236.1"/>
    <property type="molecule type" value="Genomic_DNA"/>
</dbReference>
<keyword evidence="3" id="KW-1185">Reference proteome</keyword>
<proteinExistence type="predicted"/>
<dbReference type="Proteomes" id="UP000243719">
    <property type="component" value="Unassembled WGS sequence"/>
</dbReference>
<dbReference type="STRING" id="1770053.SAMN05216551_101190"/>
<feature type="transmembrane region" description="Helical" evidence="1">
    <location>
        <begin position="6"/>
        <end position="25"/>
    </location>
</feature>
<feature type="transmembrane region" description="Helical" evidence="1">
    <location>
        <begin position="131"/>
        <end position="149"/>
    </location>
</feature>
<gene>
    <name evidence="2" type="ORF">SAMN05216551_101190</name>
</gene>
<organism evidence="2 3">
    <name type="scientific">Chitinasiproducens palmae</name>
    <dbReference type="NCBI Taxonomy" id="1770053"/>
    <lineage>
        <taxon>Bacteria</taxon>
        <taxon>Pseudomonadati</taxon>
        <taxon>Pseudomonadota</taxon>
        <taxon>Betaproteobacteria</taxon>
        <taxon>Burkholderiales</taxon>
        <taxon>Burkholderiaceae</taxon>
        <taxon>Chitinasiproducens</taxon>
    </lineage>
</organism>
<evidence type="ECO:0000256" key="1">
    <source>
        <dbReference type="SAM" id="Phobius"/>
    </source>
</evidence>
<feature type="transmembrane region" description="Helical" evidence="1">
    <location>
        <begin position="298"/>
        <end position="317"/>
    </location>
</feature>
<dbReference type="OrthoDB" id="1689651at2"/>
<accession>A0A1H2PK24</accession>
<evidence type="ECO:0000313" key="2">
    <source>
        <dbReference type="EMBL" id="SDV46236.1"/>
    </source>
</evidence>